<name>A0ABW6BVB2_9BACT</name>
<evidence type="ECO:0000256" key="1">
    <source>
        <dbReference type="SAM" id="MobiDB-lite"/>
    </source>
</evidence>
<dbReference type="GO" id="GO:0016491">
    <property type="term" value="F:oxidoreductase activity"/>
    <property type="evidence" value="ECO:0007669"/>
    <property type="project" value="UniProtKB-KW"/>
</dbReference>
<dbReference type="Proteomes" id="UP001597641">
    <property type="component" value="Unassembled WGS sequence"/>
</dbReference>
<comment type="caution">
    <text evidence="3">The sequence shown here is derived from an EMBL/GenBank/DDBJ whole genome shotgun (WGS) entry which is preliminary data.</text>
</comment>
<dbReference type="RefSeq" id="WP_377484407.1">
    <property type="nucleotide sequence ID" value="NZ_JBHUOX010000007.1"/>
</dbReference>
<keyword evidence="3" id="KW-0560">Oxidoreductase</keyword>
<feature type="region of interest" description="Disordered" evidence="1">
    <location>
        <begin position="252"/>
        <end position="276"/>
    </location>
</feature>
<accession>A0ABW6BVB2</accession>
<keyword evidence="4" id="KW-1185">Reference proteome</keyword>
<dbReference type="EMBL" id="JBHUOX010000007">
    <property type="protein sequence ID" value="MFD3000897.1"/>
    <property type="molecule type" value="Genomic_DNA"/>
</dbReference>
<sequence>MRYFVEEGSIVREIWGKSDTILFIFAGASAEFALNKAVDWLYFTGRLPADPLGRLFSTVSYARQIVFSDMAGAHRAIDKMAAIHAGVEAKRGMSIPDWAYRDVLFMLIDYSNRSYELLERKLSYTEKAEVFEVFYRVGDRMGIKGLPETYAEWLLMREDHLMQNLQPGPYSKDLYKQYRKHLGLMRYGLLLQGQVLVVPAIVNRLLGLGRYSLLSPVLALYKLSRKLQMDWLLKAAILPPAYKTEINALDSAPPASKPKSSASCPFAAKHKRREAV</sequence>
<proteinExistence type="predicted"/>
<gene>
    <name evidence="3" type="ORF">ACFS7Z_11030</name>
</gene>
<dbReference type="EC" id="1.-.-.-" evidence="3"/>
<feature type="domain" description="ER-bound oxygenase mpaB/mpaB'/Rubber oxygenase catalytic" evidence="2">
    <location>
        <begin position="45"/>
        <end position="209"/>
    </location>
</feature>
<evidence type="ECO:0000313" key="4">
    <source>
        <dbReference type="Proteomes" id="UP001597641"/>
    </source>
</evidence>
<protein>
    <submittedName>
        <fullName evidence="3">Oxygenase MpaB family protein</fullName>
        <ecNumber evidence="3">1.-.-.-</ecNumber>
    </submittedName>
</protein>
<evidence type="ECO:0000259" key="2">
    <source>
        <dbReference type="Pfam" id="PF09995"/>
    </source>
</evidence>
<evidence type="ECO:0000313" key="3">
    <source>
        <dbReference type="EMBL" id="MFD3000897.1"/>
    </source>
</evidence>
<dbReference type="InterPro" id="IPR018713">
    <property type="entry name" value="MPAB/Lcp_cat_dom"/>
</dbReference>
<reference evidence="4" key="1">
    <citation type="journal article" date="2019" name="Int. J. Syst. Evol. Microbiol.">
        <title>The Global Catalogue of Microorganisms (GCM) 10K type strain sequencing project: providing services to taxonomists for standard genome sequencing and annotation.</title>
        <authorList>
            <consortium name="The Broad Institute Genomics Platform"/>
            <consortium name="The Broad Institute Genome Sequencing Center for Infectious Disease"/>
            <person name="Wu L."/>
            <person name="Ma J."/>
        </authorList>
    </citation>
    <scope>NUCLEOTIDE SEQUENCE [LARGE SCALE GENOMIC DNA]</scope>
    <source>
        <strain evidence="4">KCTC 23984</strain>
    </source>
</reference>
<organism evidence="3 4">
    <name type="scientific">Pontibacter toksunensis</name>
    <dbReference type="NCBI Taxonomy" id="1332631"/>
    <lineage>
        <taxon>Bacteria</taxon>
        <taxon>Pseudomonadati</taxon>
        <taxon>Bacteroidota</taxon>
        <taxon>Cytophagia</taxon>
        <taxon>Cytophagales</taxon>
        <taxon>Hymenobacteraceae</taxon>
        <taxon>Pontibacter</taxon>
    </lineage>
</organism>
<dbReference type="Pfam" id="PF09995">
    <property type="entry name" value="MPAB_Lcp_cat"/>
    <property type="match status" value="1"/>
</dbReference>
<feature type="compositionally biased region" description="Low complexity" evidence="1">
    <location>
        <begin position="252"/>
        <end position="267"/>
    </location>
</feature>